<keyword evidence="1" id="KW-0472">Membrane</keyword>
<dbReference type="EMBL" id="JAUCMV010000002">
    <property type="protein sequence ID" value="KAK0420648.1"/>
    <property type="molecule type" value="Genomic_DNA"/>
</dbReference>
<proteinExistence type="predicted"/>
<accession>A0AA39M4P0</accession>
<protein>
    <submittedName>
        <fullName evidence="2">Uncharacterized protein</fullName>
    </submittedName>
</protein>
<evidence type="ECO:0000313" key="2">
    <source>
        <dbReference type="EMBL" id="KAK0420648.1"/>
    </source>
</evidence>
<keyword evidence="1" id="KW-1133">Transmembrane helix</keyword>
<gene>
    <name evidence="2" type="ORF">QR680_014809</name>
</gene>
<keyword evidence="3" id="KW-1185">Reference proteome</keyword>
<evidence type="ECO:0000313" key="3">
    <source>
        <dbReference type="Proteomes" id="UP001175271"/>
    </source>
</evidence>
<feature type="transmembrane region" description="Helical" evidence="1">
    <location>
        <begin position="145"/>
        <end position="166"/>
    </location>
</feature>
<dbReference type="Proteomes" id="UP001175271">
    <property type="component" value="Unassembled WGS sequence"/>
</dbReference>
<keyword evidence="1" id="KW-0812">Transmembrane</keyword>
<organism evidence="2 3">
    <name type="scientific">Steinernema hermaphroditum</name>
    <dbReference type="NCBI Taxonomy" id="289476"/>
    <lineage>
        <taxon>Eukaryota</taxon>
        <taxon>Metazoa</taxon>
        <taxon>Ecdysozoa</taxon>
        <taxon>Nematoda</taxon>
        <taxon>Chromadorea</taxon>
        <taxon>Rhabditida</taxon>
        <taxon>Tylenchina</taxon>
        <taxon>Panagrolaimomorpha</taxon>
        <taxon>Strongyloidoidea</taxon>
        <taxon>Steinernematidae</taxon>
        <taxon>Steinernema</taxon>
    </lineage>
</organism>
<sequence>MECIRLFLNDLWYIVNEFWANECKPFMNTGHETKECQKWSKTKQEKVFRERLFKCLLEHEGRKVYNANDYTTWATVQSIRETYTQRYRRIPNFLKGGKNVRNLIMRRYEHYDDFVLLREKNRNEWRFRSSPSGVNRRYKKSTDYVFYKDFATILIIMIELFFELLQNCQTPVAPNVTIIPFSGIRALVTLAIVKSDDPLPTKLFWFFLFIGLSCTFHNILARTYLDSADD</sequence>
<comment type="caution">
    <text evidence="2">The sequence shown here is derived from an EMBL/GenBank/DDBJ whole genome shotgun (WGS) entry which is preliminary data.</text>
</comment>
<name>A0AA39M4P0_9BILA</name>
<feature type="transmembrane region" description="Helical" evidence="1">
    <location>
        <begin position="205"/>
        <end position="225"/>
    </location>
</feature>
<dbReference type="AlphaFoldDB" id="A0AA39M4P0"/>
<reference evidence="2" key="1">
    <citation type="submission" date="2023-06" db="EMBL/GenBank/DDBJ databases">
        <title>Genomic analysis of the entomopathogenic nematode Steinernema hermaphroditum.</title>
        <authorList>
            <person name="Schwarz E.M."/>
            <person name="Heppert J.K."/>
            <person name="Baniya A."/>
            <person name="Schwartz H.T."/>
            <person name="Tan C.-H."/>
            <person name="Antoshechkin I."/>
            <person name="Sternberg P.W."/>
            <person name="Goodrich-Blair H."/>
            <person name="Dillman A.R."/>
        </authorList>
    </citation>
    <scope>NUCLEOTIDE SEQUENCE</scope>
    <source>
        <strain evidence="2">PS9179</strain>
        <tissue evidence="2">Whole animal</tissue>
    </source>
</reference>
<evidence type="ECO:0000256" key="1">
    <source>
        <dbReference type="SAM" id="Phobius"/>
    </source>
</evidence>